<reference evidence="1 2" key="1">
    <citation type="submission" date="2017-04" db="EMBL/GenBank/DDBJ databases">
        <title>Draft genome sequence of Tuber borchii Vittad., a whitish edible truffle.</title>
        <authorList>
            <consortium name="DOE Joint Genome Institute"/>
            <person name="Murat C."/>
            <person name="Kuo A."/>
            <person name="Barry K.W."/>
            <person name="Clum A."/>
            <person name="Dockter R.B."/>
            <person name="Fauchery L."/>
            <person name="Iotti M."/>
            <person name="Kohler A."/>
            <person name="Labutti K."/>
            <person name="Lindquist E.A."/>
            <person name="Lipzen A."/>
            <person name="Ohm R.A."/>
            <person name="Wang M."/>
            <person name="Grigoriev I.V."/>
            <person name="Zambonelli A."/>
            <person name="Martin F.M."/>
        </authorList>
    </citation>
    <scope>NUCLEOTIDE SEQUENCE [LARGE SCALE GENOMIC DNA]</scope>
    <source>
        <strain evidence="1 2">Tbo3840</strain>
    </source>
</reference>
<evidence type="ECO:0000313" key="2">
    <source>
        <dbReference type="Proteomes" id="UP000244722"/>
    </source>
</evidence>
<comment type="caution">
    <text evidence="1">The sequence shown here is derived from an EMBL/GenBank/DDBJ whole genome shotgun (WGS) entry which is preliminary data.</text>
</comment>
<dbReference type="Pfam" id="PF12796">
    <property type="entry name" value="Ank_2"/>
    <property type="match status" value="1"/>
</dbReference>
<feature type="non-terminal residue" evidence="1">
    <location>
        <position position="77"/>
    </location>
</feature>
<organism evidence="1 2">
    <name type="scientific">Tuber borchii</name>
    <name type="common">White truffle</name>
    <dbReference type="NCBI Taxonomy" id="42251"/>
    <lineage>
        <taxon>Eukaryota</taxon>
        <taxon>Fungi</taxon>
        <taxon>Dikarya</taxon>
        <taxon>Ascomycota</taxon>
        <taxon>Pezizomycotina</taxon>
        <taxon>Pezizomycetes</taxon>
        <taxon>Pezizales</taxon>
        <taxon>Tuberaceae</taxon>
        <taxon>Tuber</taxon>
    </lineage>
</organism>
<evidence type="ECO:0000313" key="1">
    <source>
        <dbReference type="EMBL" id="PUU80847.1"/>
    </source>
</evidence>
<dbReference type="InterPro" id="IPR036770">
    <property type="entry name" value="Ankyrin_rpt-contain_sf"/>
</dbReference>
<dbReference type="InterPro" id="IPR002110">
    <property type="entry name" value="Ankyrin_rpt"/>
</dbReference>
<dbReference type="OrthoDB" id="341259at2759"/>
<name>A0A2T6ZZC7_TUBBO</name>
<accession>A0A2T6ZZC7</accession>
<dbReference type="EMBL" id="NESQ01000055">
    <property type="protein sequence ID" value="PUU80847.1"/>
    <property type="molecule type" value="Genomic_DNA"/>
</dbReference>
<dbReference type="SUPFAM" id="SSF48403">
    <property type="entry name" value="Ankyrin repeat"/>
    <property type="match status" value="1"/>
</dbReference>
<sequence>GREEILMRLLRKNGAELNPVNDKGLTALAGAVWCGYFGTVKMLLGRSGVDLNLGDRVGCSLLSLASEAGCGDVLRTL</sequence>
<keyword evidence="2" id="KW-1185">Reference proteome</keyword>
<feature type="non-terminal residue" evidence="1">
    <location>
        <position position="1"/>
    </location>
</feature>
<dbReference type="Proteomes" id="UP000244722">
    <property type="component" value="Unassembled WGS sequence"/>
</dbReference>
<protein>
    <submittedName>
        <fullName evidence="1">Uncharacterized protein</fullName>
    </submittedName>
</protein>
<dbReference type="AlphaFoldDB" id="A0A2T6ZZC7"/>
<dbReference type="Gene3D" id="1.25.40.20">
    <property type="entry name" value="Ankyrin repeat-containing domain"/>
    <property type="match status" value="1"/>
</dbReference>
<proteinExistence type="predicted"/>
<gene>
    <name evidence="1" type="ORF">B9Z19DRAFT_957994</name>
</gene>